<keyword evidence="11" id="KW-0234">DNA repair</keyword>
<dbReference type="InterPro" id="IPR005122">
    <property type="entry name" value="Uracil-DNA_glycosylase-like"/>
</dbReference>
<dbReference type="EMBL" id="QEXV01000003">
    <property type="protein sequence ID" value="PWE17618.1"/>
    <property type="molecule type" value="Genomic_DNA"/>
</dbReference>
<comment type="similarity">
    <text evidence="2">Belongs to the uracil-DNA glycosylase (UDG) superfamily. Type 4 (UDGa) family.</text>
</comment>
<dbReference type="Gene3D" id="3.40.470.10">
    <property type="entry name" value="Uracil-DNA glycosylase-like domain"/>
    <property type="match status" value="1"/>
</dbReference>
<evidence type="ECO:0000259" key="13">
    <source>
        <dbReference type="SMART" id="SM00986"/>
    </source>
</evidence>
<evidence type="ECO:0000256" key="10">
    <source>
        <dbReference type="ARBA" id="ARBA00023014"/>
    </source>
</evidence>
<keyword evidence="9" id="KW-0408">Iron</keyword>
<dbReference type="PANTHER" id="PTHR33693">
    <property type="entry name" value="TYPE-5 URACIL-DNA GLYCOSYLASE"/>
    <property type="match status" value="1"/>
</dbReference>
<keyword evidence="6" id="KW-0479">Metal-binding</keyword>
<evidence type="ECO:0000256" key="7">
    <source>
        <dbReference type="ARBA" id="ARBA00022763"/>
    </source>
</evidence>
<evidence type="ECO:0000256" key="5">
    <source>
        <dbReference type="ARBA" id="ARBA00022485"/>
    </source>
</evidence>
<dbReference type="RefSeq" id="WP_109252849.1">
    <property type="nucleotide sequence ID" value="NZ_QEXV01000003.1"/>
</dbReference>
<dbReference type="InterPro" id="IPR051536">
    <property type="entry name" value="UDG_Type-4/5"/>
</dbReference>
<keyword evidence="7" id="KW-0227">DNA damage</keyword>
<dbReference type="SUPFAM" id="SSF52141">
    <property type="entry name" value="Uracil-DNA glycosylase-like"/>
    <property type="match status" value="1"/>
</dbReference>
<dbReference type="Proteomes" id="UP000245168">
    <property type="component" value="Unassembled WGS sequence"/>
</dbReference>
<dbReference type="OrthoDB" id="5290748at2"/>
<evidence type="ECO:0000256" key="8">
    <source>
        <dbReference type="ARBA" id="ARBA00022801"/>
    </source>
</evidence>
<dbReference type="GO" id="GO:0046872">
    <property type="term" value="F:metal ion binding"/>
    <property type="evidence" value="ECO:0007669"/>
    <property type="project" value="UniProtKB-KW"/>
</dbReference>
<gene>
    <name evidence="14" type="ORF">DDZ18_08100</name>
</gene>
<comment type="catalytic activity">
    <reaction evidence="1">
        <text>Hydrolyzes single-stranded DNA or mismatched double-stranded DNA and polynucleotides, releasing free uracil.</text>
        <dbReference type="EC" id="3.2.2.27"/>
    </reaction>
</comment>
<evidence type="ECO:0000256" key="4">
    <source>
        <dbReference type="ARBA" id="ARBA00019403"/>
    </source>
</evidence>
<name>A0A2U2BUD5_9PROT</name>
<dbReference type="EC" id="3.2.2.27" evidence="3"/>
<evidence type="ECO:0000256" key="11">
    <source>
        <dbReference type="ARBA" id="ARBA00023204"/>
    </source>
</evidence>
<evidence type="ECO:0000313" key="14">
    <source>
        <dbReference type="EMBL" id="PWE17618.1"/>
    </source>
</evidence>
<dbReference type="NCBIfam" id="TIGR00758">
    <property type="entry name" value="UDG_fam4"/>
    <property type="match status" value="1"/>
</dbReference>
<feature type="domain" description="Uracil-DNA glycosylase-like" evidence="13">
    <location>
        <begin position="106"/>
        <end position="262"/>
    </location>
</feature>
<dbReference type="GO" id="GO:0051539">
    <property type="term" value="F:4 iron, 4 sulfur cluster binding"/>
    <property type="evidence" value="ECO:0007669"/>
    <property type="project" value="UniProtKB-KW"/>
</dbReference>
<evidence type="ECO:0000313" key="15">
    <source>
        <dbReference type="Proteomes" id="UP000245168"/>
    </source>
</evidence>
<dbReference type="InterPro" id="IPR005273">
    <property type="entry name" value="Ura-DNA_glyco_family4"/>
</dbReference>
<organism evidence="14 15">
    <name type="scientific">Marinicauda salina</name>
    <dbReference type="NCBI Taxonomy" id="2135793"/>
    <lineage>
        <taxon>Bacteria</taxon>
        <taxon>Pseudomonadati</taxon>
        <taxon>Pseudomonadota</taxon>
        <taxon>Alphaproteobacteria</taxon>
        <taxon>Maricaulales</taxon>
        <taxon>Maricaulaceae</taxon>
        <taxon>Marinicauda</taxon>
    </lineage>
</organism>
<sequence>MSVPLSQEDARALKSLLSWWGDLGVEAPPVERAARPAAPASPPPASAPQAPTASASAARAAGFAASDAGEDGRALAAKAGTLEELRDALDGFEGCALRATASNLVFSRGNPAADVMIVGEAPGREEDEQGKPFVGRSGKLLDRMLAAIGLDESNAYITNIVNWRPPGNRKPTDAEIEACRPFVERHIALVDPKVLVLAGGISAQALLRAKTGIMSLRGRWTEYRVKDAEGNEVKSIPALPIFHPAFLLRRPQEKAKAWRDMLSLQEKLESAREDAS</sequence>
<proteinExistence type="inferred from homology"/>
<dbReference type="GO" id="GO:0004844">
    <property type="term" value="F:uracil DNA N-glycosylase activity"/>
    <property type="evidence" value="ECO:0007669"/>
    <property type="project" value="UniProtKB-EC"/>
</dbReference>
<feature type="compositionally biased region" description="Low complexity" evidence="12">
    <location>
        <begin position="47"/>
        <end position="58"/>
    </location>
</feature>
<keyword evidence="15" id="KW-1185">Reference proteome</keyword>
<dbReference type="InterPro" id="IPR036895">
    <property type="entry name" value="Uracil-DNA_glycosylase-like_sf"/>
</dbReference>
<reference evidence="15" key="1">
    <citation type="submission" date="2018-05" db="EMBL/GenBank/DDBJ databases">
        <authorList>
            <person name="Liu B.-T."/>
        </authorList>
    </citation>
    <scope>NUCLEOTIDE SEQUENCE [LARGE SCALE GENOMIC DNA]</scope>
    <source>
        <strain evidence="15">WD6-1</strain>
    </source>
</reference>
<dbReference type="PANTHER" id="PTHR33693:SF1">
    <property type="entry name" value="TYPE-4 URACIL-DNA GLYCOSYLASE"/>
    <property type="match status" value="1"/>
</dbReference>
<accession>A0A2U2BUD5</accession>
<keyword evidence="5" id="KW-0004">4Fe-4S</keyword>
<evidence type="ECO:0000256" key="3">
    <source>
        <dbReference type="ARBA" id="ARBA00012030"/>
    </source>
</evidence>
<evidence type="ECO:0000256" key="6">
    <source>
        <dbReference type="ARBA" id="ARBA00022723"/>
    </source>
</evidence>
<evidence type="ECO:0000256" key="9">
    <source>
        <dbReference type="ARBA" id="ARBA00023004"/>
    </source>
</evidence>
<evidence type="ECO:0000256" key="2">
    <source>
        <dbReference type="ARBA" id="ARBA00006521"/>
    </source>
</evidence>
<dbReference type="SMART" id="SM00987">
    <property type="entry name" value="UreE_C"/>
    <property type="match status" value="1"/>
</dbReference>
<dbReference type="SMART" id="SM00986">
    <property type="entry name" value="UDG"/>
    <property type="match status" value="1"/>
</dbReference>
<comment type="caution">
    <text evidence="14">The sequence shown here is derived from an EMBL/GenBank/DDBJ whole genome shotgun (WGS) entry which is preliminary data.</text>
</comment>
<protein>
    <recommendedName>
        <fullName evidence="4">Type-4 uracil-DNA glycosylase</fullName>
        <ecNumber evidence="3">3.2.2.27</ecNumber>
    </recommendedName>
</protein>
<feature type="region of interest" description="Disordered" evidence="12">
    <location>
        <begin position="30"/>
        <end position="58"/>
    </location>
</feature>
<keyword evidence="10" id="KW-0411">Iron-sulfur</keyword>
<dbReference type="CDD" id="cd10030">
    <property type="entry name" value="UDG-F4_TTUDGA_SPO1dp_like"/>
    <property type="match status" value="1"/>
</dbReference>
<keyword evidence="8" id="KW-0378">Hydrolase</keyword>
<evidence type="ECO:0000256" key="12">
    <source>
        <dbReference type="SAM" id="MobiDB-lite"/>
    </source>
</evidence>
<evidence type="ECO:0000256" key="1">
    <source>
        <dbReference type="ARBA" id="ARBA00001400"/>
    </source>
</evidence>
<dbReference type="GO" id="GO:0006281">
    <property type="term" value="P:DNA repair"/>
    <property type="evidence" value="ECO:0007669"/>
    <property type="project" value="UniProtKB-KW"/>
</dbReference>
<dbReference type="Pfam" id="PF03167">
    <property type="entry name" value="UDG"/>
    <property type="match status" value="1"/>
</dbReference>
<dbReference type="AlphaFoldDB" id="A0A2U2BUD5"/>